<keyword evidence="8" id="KW-0808">Transferase</keyword>
<evidence type="ECO:0000256" key="1">
    <source>
        <dbReference type="ARBA" id="ARBA00001957"/>
    </source>
</evidence>
<dbReference type="Gene3D" id="3.30.70.3290">
    <property type="match status" value="1"/>
</dbReference>
<dbReference type="Pfam" id="PF00668">
    <property type="entry name" value="Condensation"/>
    <property type="match status" value="2"/>
</dbReference>
<evidence type="ECO:0000256" key="15">
    <source>
        <dbReference type="ARBA" id="ARBA00033440"/>
    </source>
</evidence>
<dbReference type="CDD" id="cd12114">
    <property type="entry name" value="A_NRPS_TlmIV_like"/>
    <property type="match status" value="1"/>
</dbReference>
<dbReference type="GO" id="GO:0004315">
    <property type="term" value="F:3-oxoacyl-[acyl-carrier-protein] synthase activity"/>
    <property type="evidence" value="ECO:0007669"/>
    <property type="project" value="InterPro"/>
</dbReference>
<dbReference type="InterPro" id="IPR006162">
    <property type="entry name" value="Ppantetheine_attach_site"/>
</dbReference>
<keyword evidence="21" id="KW-1185">Reference proteome</keyword>
<dbReference type="Pfam" id="PF00550">
    <property type="entry name" value="PP-binding"/>
    <property type="match status" value="2"/>
</dbReference>
<dbReference type="InterPro" id="IPR050091">
    <property type="entry name" value="PKS_NRPS_Biosynth_Enz"/>
</dbReference>
<dbReference type="GO" id="GO:0006633">
    <property type="term" value="P:fatty acid biosynthetic process"/>
    <property type="evidence" value="ECO:0007669"/>
    <property type="project" value="InterPro"/>
</dbReference>
<reference evidence="19 21" key="2">
    <citation type="submission" date="2021-03" db="EMBL/GenBank/DDBJ databases">
        <title>Genomic Encyclopedia of Type Strains, Phase IV (KMG-IV): sequencing the most valuable type-strain genomes for metagenomic binning, comparative biology and taxonomic classification.</title>
        <authorList>
            <person name="Goeker M."/>
        </authorList>
    </citation>
    <scope>NUCLEOTIDE SEQUENCE [LARGE SCALE GENOMIC DNA]</scope>
    <source>
        <strain evidence="19 21">DSM 40499</strain>
    </source>
</reference>
<comment type="similarity">
    <text evidence="3">Belongs to the ATP-dependent AMP-binding enzyme family. MbtB subfamily.</text>
</comment>
<dbReference type="InterPro" id="IPR001242">
    <property type="entry name" value="Condensation_dom"/>
</dbReference>
<dbReference type="InterPro" id="IPR001227">
    <property type="entry name" value="Ac_transferase_dom_sf"/>
</dbReference>
<dbReference type="FunFam" id="3.30.559.10:FF:000023">
    <property type="entry name" value="Non-ribosomal peptide synthetase"/>
    <property type="match status" value="1"/>
</dbReference>
<dbReference type="SUPFAM" id="SSF56801">
    <property type="entry name" value="Acetyl-CoA synthetase-like"/>
    <property type="match status" value="1"/>
</dbReference>
<dbReference type="PROSITE" id="PS00606">
    <property type="entry name" value="KS3_1"/>
    <property type="match status" value="1"/>
</dbReference>
<keyword evidence="9" id="KW-0276">Fatty acid metabolism</keyword>
<dbReference type="InterPro" id="IPR020845">
    <property type="entry name" value="AMP-binding_CS"/>
</dbReference>
<name>A0A1B1AST0_9ACTN</name>
<dbReference type="InterPro" id="IPR016039">
    <property type="entry name" value="Thiolase-like"/>
</dbReference>
<keyword evidence="7" id="KW-0436">Ligase</keyword>
<feature type="domain" description="Carrier" evidence="16">
    <location>
        <begin position="1990"/>
        <end position="2064"/>
    </location>
</feature>
<dbReference type="NCBIfam" id="TIGR01733">
    <property type="entry name" value="AA-adenyl-dom"/>
    <property type="match status" value="1"/>
</dbReference>
<keyword evidence="10" id="KW-0443">Lipid metabolism</keyword>
<dbReference type="Pfam" id="PF00109">
    <property type="entry name" value="ketoacyl-synt"/>
    <property type="match status" value="1"/>
</dbReference>
<dbReference type="InterPro" id="IPR000873">
    <property type="entry name" value="AMP-dep_synth/lig_dom"/>
</dbReference>
<keyword evidence="12" id="KW-0511">Multifunctional enzyme</keyword>
<comment type="cofactor">
    <cofactor evidence="1">
        <name>pantetheine 4'-phosphate</name>
        <dbReference type="ChEBI" id="CHEBI:47942"/>
    </cofactor>
</comment>
<dbReference type="Pfam" id="PF00501">
    <property type="entry name" value="AMP-binding"/>
    <property type="match status" value="1"/>
</dbReference>
<evidence type="ECO:0000313" key="18">
    <source>
        <dbReference type="EMBL" id="ANP49605.1"/>
    </source>
</evidence>
<dbReference type="FunFam" id="3.30.559.30:FF:000006">
    <property type="entry name" value="Yersiniabactin polyketide/non-ribosomal peptide synthetase"/>
    <property type="match status" value="1"/>
</dbReference>
<dbReference type="Gene3D" id="3.40.47.10">
    <property type="match status" value="1"/>
</dbReference>
<dbReference type="PROSITE" id="PS50075">
    <property type="entry name" value="CARRIER"/>
    <property type="match status" value="2"/>
</dbReference>
<dbReference type="PANTHER" id="PTHR43775:SF37">
    <property type="entry name" value="SI:DKEY-61P9.11"/>
    <property type="match status" value="1"/>
</dbReference>
<dbReference type="RefSeq" id="WP_067301006.1">
    <property type="nucleotide sequence ID" value="NZ_CP016279.1"/>
</dbReference>
<dbReference type="STRING" id="68214.AVL59_08310"/>
<evidence type="ECO:0000256" key="8">
    <source>
        <dbReference type="ARBA" id="ARBA00022679"/>
    </source>
</evidence>
<sequence length="2491" mass="267876">MSAPISDSSSTDAVPDSTDIAVVGMACRFPGASDPEAFWRNLRDGVVSIERLDEADVLAGGVPRELFERPEYVSAAPVLDGIDLFDASFFGFTGREAALLDPQQRLFLECAWQALEGGGFDPARTGRVGVYAGAGMSAYLMSNLLGGGRLLMSASGFELQIHNDKDYLSSRTAYKLGLTGPAVTVQTACSSSLVAVHQACQALQGYECEFALAGAACVRVPHRVGYLYEAGLMFSPDGSCRPFDADAAGTVFGSGVGVVALRRLADAVADGDTVLAVIKATATNNDGSAKVGFTAPSVEGQAEVVTTALELAEIDARTVTALEAHGTGTPLGDPIEVTALTRAFRAHTEDTGYCALSSVKGNVGHLEAAAGMASLIKSVLQLQHRQLAPTANFRTPNPQLGVEKTPFQITDRLTDWTAADTPLRIGVSSFGIGGTNAHLILEEAPEPSRNVPPGRERQLITISARTPQALDDAAGHLAAHFAALDAAPSEPGQFADAAYTLQTGRHPFRFRRTVVAGSGAEAADLLSGKHPELVTTADAGAAPSDIVFLFPGQGAQYAGMSRGLYDSEPGFRTRLDECAELLRPHLGADLREVLYEDASGPAAAARITATGFAQPALFCVEYALAGLLRDFGVEPSAMVGHSVGELVAACLAGVLELPDALRLVALRGRMMQEQPAGAMLSVAAPEETVRALLPSGADIAAVNAPSLCVASGPEEAIARLEGELAGQDIGHRRLHTSHAFHSAMMDPIVAPFTEEVLRTRLSPPNRPFISDVTGTWITEEQATDPSYWGSHARKPVRFADAVATASTGRAAFIEVGPGNTLASLTRQALRPETRAAVVTTLPRPDESRSDTDALLAGLGGLWQCGRDLDWEALHAGARRRVPLPTYPFQRQRYWVEPRGTETAADLDVIAPAEPAGADADTATRPEVLTAHAPARNEDERAALALWEEYFGYTGLGIHDNFFELGGHSLLATRMLARYRELTGRTLTLSELLAAPTVAGMVAAARKADTRPATLQVVPDREHRFDPFPLTEMQQAQWIGRLGSFDLGGVAAHVYLEFDSQGLDLARAERAWQKVVDRHDMLRVVVLPDGRQRIVETVTPYRFPTLDLRDAGASAIEDELAAVRSAMEAEVRPADTWPLWEIRATRLPDDRTRLHISFDLIVADVAGFFFQLLPEWGARYADPDRRLDPLELTFRDYVLAEQQMRQTPDYERALEYWRSRVAELPPAPDLPVRRAGRGTGDSRFTRRHVSVPPEVWQRIRAQATEHGITASTALIAAYAAVIGAWSKSQHFTLNLTAVDRLPVHPQIRDIVGEFASFDLLEVDLRGVAGFGDLARQIQQRSWEDFEHRNVSGVRVLRELARELGNNATMPVVVTSSLTESEDRSDDTFGWLGEQSYFISQTPQVTLDHFIMEVNGALELAWHALEDHFPEGMLDDMFGAYHALVVGLADSDGWSAAPCPDLPSHQREARALANRTTGTAPHGLLTDSLLHTVVDPALAERPAVIAPDRTLTHTELVTRACALAQELQSRGHGRAGVIGVRLPKGWRQIVAAVAASLAGALYVPIDPDLPEARQRWLVEHAGVDCLLTGDDDTLDLGVEAVPVRDAAIPAQEAANWQCPAQPEDVAYVIYTSGSTGTPKGVAVTHLAALNTISDINERFRVGPGDTALGLSSLSFDLSVYDVFGVIAAGGTLVLPEPEARRDPARWLDLVRTHKVTVWNTVPALMQMLVEHAEAVGTTGLPLRVTLLSGDWIPVTLPDRIRSVAATEVISLGGATEAAIWSIAHLVDEVAPDWSSIPYGRPLRNQRFHVLNERMEPAPVWVPGHLHIAGAGLAEGYWNDPERTAESFLPHPATGERLYRTGDLGCYLPDGTIEFLGREDFQVKVGGFRIELGEIEHALDEVPGLRQNTVAAIGPRHQQRLVAYLVPEPEADGDLVEQARRRLTEALPSYMCPSDFVLLDALPLSSNGKVDRAALPEPGRHGGRRDVPKETDAAVQATAVRLAAIAAELLGIELVGAGDNFFELGGDSILGIQLVAKANAQGLALTPQDIFEADSIAALAAACHRATGVETSERRSALTTHQRALAFQAGGTDADPVPGWLLYEVDGAFDPAIAETALGALMSRHPALRLRIGHGPDGPAQWPGDSPDSYVPDIDLRSLPEATRHNTIRSMLSDMAGELDLADGPVIKLALIKADDASGLLAWAGSRAVIDDGSWPRLIRDFHHAHSQLAASGAVEWDLPTGDFLDWADETTVQSRTVDARLDDTPRPTHTLDGELVSELTAEDFDRVTQHAHRAYHLEPHEVLLAALARALSQVGGTEVQATLVAERTQRPSDATGHLLVSTVGRFTELVALPAGTGAGDCRDTASAVKSGYRAVAGDLPPGPRVAVREGFLWTGDDPVSGTPWPDGARNRPSDTLVEITPAMVDGTLRLRWWYAPEAEARVRAAAAELPHRLAELTAHFEATSDRIVDTSDFPLVDMTDEDLQQFIAGLGDQ</sequence>
<evidence type="ECO:0000313" key="21">
    <source>
        <dbReference type="Proteomes" id="UP001519309"/>
    </source>
</evidence>
<dbReference type="Pfam" id="PF00698">
    <property type="entry name" value="Acyl_transf_1"/>
    <property type="match status" value="1"/>
</dbReference>
<dbReference type="Gene3D" id="3.30.300.30">
    <property type="match status" value="1"/>
</dbReference>
<dbReference type="GO" id="GO:0004312">
    <property type="term" value="F:fatty acid synthase activity"/>
    <property type="evidence" value="ECO:0007669"/>
    <property type="project" value="TreeGrafter"/>
</dbReference>
<dbReference type="GO" id="GO:0016874">
    <property type="term" value="F:ligase activity"/>
    <property type="evidence" value="ECO:0007669"/>
    <property type="project" value="UniProtKB-KW"/>
</dbReference>
<dbReference type="Gene3D" id="3.40.366.10">
    <property type="entry name" value="Malonyl-Coenzyme A Acyl Carrier Protein, domain 2"/>
    <property type="match status" value="1"/>
</dbReference>
<proteinExistence type="inferred from homology"/>
<comment type="pathway">
    <text evidence="2">Siderophore biosynthesis; mycobactin biosynthesis.</text>
</comment>
<dbReference type="PROSITE" id="PS00012">
    <property type="entry name" value="PHOSPHOPANTETHEINE"/>
    <property type="match status" value="1"/>
</dbReference>
<reference evidence="18 20" key="1">
    <citation type="submission" date="2016-06" db="EMBL/GenBank/DDBJ databases">
        <title>Complete genome sequence of Streptomyces griseochromogenes ATCC 14511, the Blasticidin S producer.</title>
        <authorList>
            <person name="Wu L."/>
        </authorList>
    </citation>
    <scope>NUCLEOTIDE SEQUENCE [LARGE SCALE GENOMIC DNA]</scope>
    <source>
        <strain evidence="18 20">ATCC 14511</strain>
    </source>
</reference>
<feature type="domain" description="Ketosynthase family 3 (KS3)" evidence="17">
    <location>
        <begin position="17"/>
        <end position="443"/>
    </location>
</feature>
<dbReference type="PROSITE" id="PS52004">
    <property type="entry name" value="KS3_2"/>
    <property type="match status" value="1"/>
</dbReference>
<dbReference type="SUPFAM" id="SSF47336">
    <property type="entry name" value="ACP-like"/>
    <property type="match status" value="2"/>
</dbReference>
<dbReference type="InterPro" id="IPR014031">
    <property type="entry name" value="Ketoacyl_synth_C"/>
</dbReference>
<evidence type="ECO:0000259" key="16">
    <source>
        <dbReference type="PROSITE" id="PS50075"/>
    </source>
</evidence>
<dbReference type="GO" id="GO:0017000">
    <property type="term" value="P:antibiotic biosynthetic process"/>
    <property type="evidence" value="ECO:0007669"/>
    <property type="project" value="UniProtKB-KW"/>
</dbReference>
<evidence type="ECO:0000256" key="3">
    <source>
        <dbReference type="ARBA" id="ARBA00007380"/>
    </source>
</evidence>
<dbReference type="SMART" id="SM00823">
    <property type="entry name" value="PKS_PP"/>
    <property type="match status" value="2"/>
</dbReference>
<dbReference type="InterPro" id="IPR045851">
    <property type="entry name" value="AMP-bd_C_sf"/>
</dbReference>
<dbReference type="InterPro" id="IPR057737">
    <property type="entry name" value="Condensation_MtbB-like"/>
</dbReference>
<dbReference type="SUPFAM" id="SSF52777">
    <property type="entry name" value="CoA-dependent acyltransferases"/>
    <property type="match status" value="4"/>
</dbReference>
<dbReference type="Pfam" id="PF02801">
    <property type="entry name" value="Ketoacyl-synt_C"/>
    <property type="match status" value="1"/>
</dbReference>
<dbReference type="InterPro" id="IPR014043">
    <property type="entry name" value="Acyl_transferase_dom"/>
</dbReference>
<organism evidence="18 20">
    <name type="scientific">Streptomyces griseochromogenes</name>
    <dbReference type="NCBI Taxonomy" id="68214"/>
    <lineage>
        <taxon>Bacteria</taxon>
        <taxon>Bacillati</taxon>
        <taxon>Actinomycetota</taxon>
        <taxon>Actinomycetes</taxon>
        <taxon>Kitasatosporales</taxon>
        <taxon>Streptomycetaceae</taxon>
        <taxon>Streptomyces</taxon>
    </lineage>
</organism>
<dbReference type="CDD" id="cd00833">
    <property type="entry name" value="PKS"/>
    <property type="match status" value="1"/>
</dbReference>
<dbReference type="CDD" id="cd19535">
    <property type="entry name" value="Cyc_NRPS"/>
    <property type="match status" value="1"/>
</dbReference>
<keyword evidence="6" id="KW-0597">Phosphoprotein</keyword>
<dbReference type="InterPro" id="IPR020841">
    <property type="entry name" value="PKS_Beta-ketoAc_synthase_dom"/>
</dbReference>
<evidence type="ECO:0000256" key="14">
    <source>
        <dbReference type="ARBA" id="ARBA00029443"/>
    </source>
</evidence>
<evidence type="ECO:0000256" key="5">
    <source>
        <dbReference type="ARBA" id="ARBA00022450"/>
    </source>
</evidence>
<evidence type="ECO:0000256" key="4">
    <source>
        <dbReference type="ARBA" id="ARBA00016743"/>
    </source>
</evidence>
<dbReference type="PROSITE" id="PS00455">
    <property type="entry name" value="AMP_BINDING"/>
    <property type="match status" value="1"/>
</dbReference>
<dbReference type="PANTHER" id="PTHR43775">
    <property type="entry name" value="FATTY ACID SYNTHASE"/>
    <property type="match status" value="1"/>
</dbReference>
<dbReference type="SUPFAM" id="SSF52151">
    <property type="entry name" value="FabD/lysophospholipase-like"/>
    <property type="match status" value="1"/>
</dbReference>
<dbReference type="InterPro" id="IPR018201">
    <property type="entry name" value="Ketoacyl_synth_AS"/>
</dbReference>
<dbReference type="InterPro" id="IPR009081">
    <property type="entry name" value="PP-bd_ACP"/>
</dbReference>
<dbReference type="EMBL" id="JAGGLP010000009">
    <property type="protein sequence ID" value="MBP2051940.1"/>
    <property type="molecule type" value="Genomic_DNA"/>
</dbReference>
<dbReference type="Proteomes" id="UP000092659">
    <property type="component" value="Chromosome"/>
</dbReference>
<dbReference type="InterPro" id="IPR014030">
    <property type="entry name" value="Ketoacyl_synth_N"/>
</dbReference>
<dbReference type="GO" id="GO:0031177">
    <property type="term" value="F:phosphopantetheine binding"/>
    <property type="evidence" value="ECO:0007669"/>
    <property type="project" value="InterPro"/>
</dbReference>
<dbReference type="SMART" id="SM00825">
    <property type="entry name" value="PKS_KS"/>
    <property type="match status" value="1"/>
</dbReference>
<dbReference type="InterPro" id="IPR032821">
    <property type="entry name" value="PKS_assoc"/>
</dbReference>
<evidence type="ECO:0000256" key="6">
    <source>
        <dbReference type="ARBA" id="ARBA00022553"/>
    </source>
</evidence>
<dbReference type="FunFam" id="3.40.47.10:FF:000042">
    <property type="entry name" value="Polyketide synthase Pks13"/>
    <property type="match status" value="1"/>
</dbReference>
<evidence type="ECO:0000313" key="19">
    <source>
        <dbReference type="EMBL" id="MBP2051940.1"/>
    </source>
</evidence>
<evidence type="ECO:0000313" key="20">
    <source>
        <dbReference type="Proteomes" id="UP000092659"/>
    </source>
</evidence>
<keyword evidence="5" id="KW-0596">Phosphopantetheine</keyword>
<dbReference type="InterPro" id="IPR036736">
    <property type="entry name" value="ACP-like_sf"/>
</dbReference>
<evidence type="ECO:0000259" key="17">
    <source>
        <dbReference type="PROSITE" id="PS52004"/>
    </source>
</evidence>
<dbReference type="InterPro" id="IPR020806">
    <property type="entry name" value="PKS_PP-bd"/>
</dbReference>
<gene>
    <name evidence="18" type="ORF">AVL59_08310</name>
    <name evidence="19" type="ORF">J2Z21_004917</name>
</gene>
<dbReference type="Gene3D" id="1.10.1200.10">
    <property type="entry name" value="ACP-like"/>
    <property type="match status" value="2"/>
</dbReference>
<evidence type="ECO:0000256" key="7">
    <source>
        <dbReference type="ARBA" id="ARBA00022598"/>
    </source>
</evidence>
<dbReference type="Gene3D" id="2.30.38.10">
    <property type="entry name" value="Luciferase, Domain 3"/>
    <property type="match status" value="1"/>
</dbReference>
<keyword evidence="11" id="KW-0045">Antibiotic biosynthesis</keyword>
<accession>A0A1B1AST0</accession>
<dbReference type="Gene3D" id="3.30.559.30">
    <property type="entry name" value="Nonribosomal peptide synthetase, condensation domain"/>
    <property type="match status" value="2"/>
</dbReference>
<dbReference type="Gene3D" id="3.40.50.980">
    <property type="match status" value="2"/>
</dbReference>
<feature type="domain" description="Carrier" evidence="16">
    <location>
        <begin position="933"/>
        <end position="1008"/>
    </location>
</feature>
<dbReference type="EMBL" id="CP016279">
    <property type="protein sequence ID" value="ANP49605.1"/>
    <property type="molecule type" value="Genomic_DNA"/>
</dbReference>
<dbReference type="SUPFAM" id="SSF53901">
    <property type="entry name" value="Thiolase-like"/>
    <property type="match status" value="1"/>
</dbReference>
<comment type="similarity">
    <text evidence="14">In the C-terminal section; belongs to the NRP synthetase family.</text>
</comment>
<dbReference type="OrthoDB" id="5478077at2"/>
<evidence type="ECO:0000256" key="10">
    <source>
        <dbReference type="ARBA" id="ARBA00023098"/>
    </source>
</evidence>
<dbReference type="InterPro" id="IPR010071">
    <property type="entry name" value="AA_adenyl_dom"/>
</dbReference>
<evidence type="ECO:0000256" key="2">
    <source>
        <dbReference type="ARBA" id="ARBA00005102"/>
    </source>
</evidence>
<dbReference type="SMART" id="SM00827">
    <property type="entry name" value="PKS_AT"/>
    <property type="match status" value="1"/>
</dbReference>
<dbReference type="InterPro" id="IPR016035">
    <property type="entry name" value="Acyl_Trfase/lysoPLipase"/>
</dbReference>
<evidence type="ECO:0000256" key="12">
    <source>
        <dbReference type="ARBA" id="ARBA00023268"/>
    </source>
</evidence>
<protein>
    <recommendedName>
        <fullName evidence="4">Phenyloxazoline synthase MbtB</fullName>
    </recommendedName>
    <alternativeName>
        <fullName evidence="15">Mycobactin synthetase protein B</fullName>
    </alternativeName>
</protein>
<dbReference type="Pfam" id="PF13193">
    <property type="entry name" value="AMP-binding_C"/>
    <property type="match status" value="1"/>
</dbReference>
<dbReference type="InterPro" id="IPR025110">
    <property type="entry name" value="AMP-bd_C"/>
</dbReference>
<evidence type="ECO:0000256" key="9">
    <source>
        <dbReference type="ARBA" id="ARBA00022832"/>
    </source>
</evidence>
<dbReference type="InterPro" id="IPR023213">
    <property type="entry name" value="CAT-like_dom_sf"/>
</dbReference>
<evidence type="ECO:0000256" key="13">
    <source>
        <dbReference type="ARBA" id="ARBA00023315"/>
    </source>
</evidence>
<dbReference type="Proteomes" id="UP001519309">
    <property type="component" value="Unassembled WGS sequence"/>
</dbReference>
<dbReference type="SUPFAM" id="SSF55048">
    <property type="entry name" value="Probable ACP-binding domain of malonyl-CoA ACP transacylase"/>
    <property type="match status" value="1"/>
</dbReference>
<dbReference type="KEGG" id="sgs:AVL59_08310"/>
<dbReference type="InterPro" id="IPR016036">
    <property type="entry name" value="Malonyl_transacylase_ACP-bd"/>
</dbReference>
<dbReference type="Pfam" id="PF16197">
    <property type="entry name" value="KAsynt_C_assoc"/>
    <property type="match status" value="1"/>
</dbReference>
<keyword evidence="13" id="KW-0012">Acyltransferase</keyword>
<dbReference type="Gene3D" id="3.30.559.10">
    <property type="entry name" value="Chloramphenicol acetyltransferase-like domain"/>
    <property type="match status" value="2"/>
</dbReference>
<evidence type="ECO:0000256" key="11">
    <source>
        <dbReference type="ARBA" id="ARBA00023194"/>
    </source>
</evidence>